<comment type="caution">
    <text evidence="2">The sequence shown here is derived from an EMBL/GenBank/DDBJ whole genome shotgun (WGS) entry which is preliminary data.</text>
</comment>
<dbReference type="InterPro" id="IPR020843">
    <property type="entry name" value="ER"/>
</dbReference>
<dbReference type="Proteomes" id="UP001595912">
    <property type="component" value="Unassembled WGS sequence"/>
</dbReference>
<reference evidence="3" key="1">
    <citation type="journal article" date="2019" name="Int. J. Syst. Evol. Microbiol.">
        <title>The Global Catalogue of Microorganisms (GCM) 10K type strain sequencing project: providing services to taxonomists for standard genome sequencing and annotation.</title>
        <authorList>
            <consortium name="The Broad Institute Genomics Platform"/>
            <consortium name="The Broad Institute Genome Sequencing Center for Infectious Disease"/>
            <person name="Wu L."/>
            <person name="Ma J."/>
        </authorList>
    </citation>
    <scope>NUCLEOTIDE SEQUENCE [LARGE SCALE GENOMIC DNA]</scope>
    <source>
        <strain evidence="3">CGMCC 4.7152</strain>
    </source>
</reference>
<dbReference type="InterPro" id="IPR051397">
    <property type="entry name" value="Zn-ADH-like_protein"/>
</dbReference>
<dbReference type="RefSeq" id="WP_380125486.1">
    <property type="nucleotide sequence ID" value="NZ_JBHSIU010000068.1"/>
</dbReference>
<feature type="domain" description="Enoyl reductase (ER)" evidence="1">
    <location>
        <begin position="10"/>
        <end position="314"/>
    </location>
</feature>
<dbReference type="InterPro" id="IPR013154">
    <property type="entry name" value="ADH-like_N"/>
</dbReference>
<dbReference type="InterPro" id="IPR036291">
    <property type="entry name" value="NAD(P)-bd_dom_sf"/>
</dbReference>
<gene>
    <name evidence="2" type="ORF">ACFPIJ_45275</name>
</gene>
<dbReference type="Pfam" id="PF00107">
    <property type="entry name" value="ADH_zinc_N"/>
    <property type="match status" value="1"/>
</dbReference>
<name>A0ABV9WB90_9ACTN</name>
<organism evidence="2 3">
    <name type="scientific">Dactylosporangium cerinum</name>
    <dbReference type="NCBI Taxonomy" id="1434730"/>
    <lineage>
        <taxon>Bacteria</taxon>
        <taxon>Bacillati</taxon>
        <taxon>Actinomycetota</taxon>
        <taxon>Actinomycetes</taxon>
        <taxon>Micromonosporales</taxon>
        <taxon>Micromonosporaceae</taxon>
        <taxon>Dactylosporangium</taxon>
    </lineage>
</organism>
<dbReference type="InterPro" id="IPR011032">
    <property type="entry name" value="GroES-like_sf"/>
</dbReference>
<proteinExistence type="predicted"/>
<evidence type="ECO:0000259" key="1">
    <source>
        <dbReference type="SMART" id="SM00829"/>
    </source>
</evidence>
<protein>
    <submittedName>
        <fullName evidence="2">Zinc-binding alcohol dehydrogenase family protein</fullName>
    </submittedName>
</protein>
<dbReference type="PANTHER" id="PTHR43677:SF4">
    <property type="entry name" value="QUINONE OXIDOREDUCTASE-LIKE PROTEIN 2"/>
    <property type="match status" value="1"/>
</dbReference>
<sequence length="317" mass="32004">MRAIRCDRFGGPEVLVPADVADPVPGPGQVLVDVSAAGINYADTSRTAGTYSGGQTLPFIPGTEVVGRTPDGRRVAALTFAGGGYAARAAVSTVDTVEVPDGVADGPALALLVQGLTAWHLLHGSAAVRPGETVVINAAAGGVGTLAVQLARYLGAGRIIAAASTPEKRALAESLGADATVDSAPDGYPDRVLAANGGAGVDVVLESTGGPAFAAALATLAPLGRLVTYGDASHGGRPPVDPAELASRSVAVAGFWLRPVLTRPDAFHGPLDQLLQLTASGVLRPQVGPTYPLEDARRAHEDLLARRTTGKLVLTVG</sequence>
<dbReference type="InterPro" id="IPR013149">
    <property type="entry name" value="ADH-like_C"/>
</dbReference>
<accession>A0ABV9WB90</accession>
<evidence type="ECO:0000313" key="2">
    <source>
        <dbReference type="EMBL" id="MFC5005031.1"/>
    </source>
</evidence>
<dbReference type="Pfam" id="PF08240">
    <property type="entry name" value="ADH_N"/>
    <property type="match status" value="1"/>
</dbReference>
<evidence type="ECO:0000313" key="3">
    <source>
        <dbReference type="Proteomes" id="UP001595912"/>
    </source>
</evidence>
<dbReference type="SUPFAM" id="SSF50129">
    <property type="entry name" value="GroES-like"/>
    <property type="match status" value="1"/>
</dbReference>
<dbReference type="Gene3D" id="3.90.180.10">
    <property type="entry name" value="Medium-chain alcohol dehydrogenases, catalytic domain"/>
    <property type="match status" value="1"/>
</dbReference>
<dbReference type="SUPFAM" id="SSF51735">
    <property type="entry name" value="NAD(P)-binding Rossmann-fold domains"/>
    <property type="match status" value="1"/>
</dbReference>
<dbReference type="PANTHER" id="PTHR43677">
    <property type="entry name" value="SHORT-CHAIN DEHYDROGENASE/REDUCTASE"/>
    <property type="match status" value="1"/>
</dbReference>
<dbReference type="Gene3D" id="3.40.50.720">
    <property type="entry name" value="NAD(P)-binding Rossmann-like Domain"/>
    <property type="match status" value="1"/>
</dbReference>
<keyword evidence="3" id="KW-1185">Reference proteome</keyword>
<dbReference type="EMBL" id="JBHSIU010000068">
    <property type="protein sequence ID" value="MFC5005031.1"/>
    <property type="molecule type" value="Genomic_DNA"/>
</dbReference>
<dbReference type="SMART" id="SM00829">
    <property type="entry name" value="PKS_ER"/>
    <property type="match status" value="1"/>
</dbReference>